<reference evidence="3 4" key="1">
    <citation type="submission" date="2019-12" db="EMBL/GenBank/DDBJ databases">
        <title>Litoreibacter badius sp. nov., a novel bacteriochlorophyll a-containing bacterium in the genus Litoreibacter.</title>
        <authorList>
            <person name="Kanamuro M."/>
            <person name="Takabe Y."/>
            <person name="Mori K."/>
            <person name="Takaichi S."/>
            <person name="Hanada S."/>
        </authorList>
    </citation>
    <scope>NUCLEOTIDE SEQUENCE [LARGE SCALE GENOMIC DNA]</scope>
    <source>
        <strain evidence="3 4">K6</strain>
    </source>
</reference>
<dbReference type="GO" id="GO:0009097">
    <property type="term" value="P:isoleucine biosynthetic process"/>
    <property type="evidence" value="ECO:0007669"/>
    <property type="project" value="TreeGrafter"/>
</dbReference>
<dbReference type="InterPro" id="IPR045229">
    <property type="entry name" value="TPP_enz"/>
</dbReference>
<dbReference type="Gene3D" id="3.40.50.1220">
    <property type="entry name" value="TPP-binding domain"/>
    <property type="match status" value="1"/>
</dbReference>
<evidence type="ECO:0000259" key="2">
    <source>
        <dbReference type="Pfam" id="PF02775"/>
    </source>
</evidence>
<evidence type="ECO:0000313" key="3">
    <source>
        <dbReference type="EMBL" id="GFE65949.1"/>
    </source>
</evidence>
<comment type="caution">
    <text evidence="3">The sequence shown here is derived from an EMBL/GenBank/DDBJ whole genome shotgun (WGS) entry which is preliminary data.</text>
</comment>
<dbReference type="EMBL" id="BLJE01000003">
    <property type="protein sequence ID" value="GFE65949.1"/>
    <property type="molecule type" value="Genomic_DNA"/>
</dbReference>
<dbReference type="PANTHER" id="PTHR18968:SF13">
    <property type="entry name" value="ACETOLACTATE SYNTHASE CATALYTIC SUBUNIT, MITOCHONDRIAL"/>
    <property type="match status" value="1"/>
</dbReference>
<comment type="similarity">
    <text evidence="1">Belongs to the TPP enzyme family.</text>
</comment>
<dbReference type="Gene3D" id="3.40.50.970">
    <property type="match status" value="1"/>
</dbReference>
<evidence type="ECO:0000256" key="1">
    <source>
        <dbReference type="ARBA" id="ARBA00007812"/>
    </source>
</evidence>
<proteinExistence type="inferred from homology"/>
<dbReference type="SUPFAM" id="SSF52518">
    <property type="entry name" value="Thiamin diphosphate-binding fold (THDP-binding)"/>
    <property type="match status" value="1"/>
</dbReference>
<dbReference type="GO" id="GO:0005948">
    <property type="term" value="C:acetolactate synthase complex"/>
    <property type="evidence" value="ECO:0007669"/>
    <property type="project" value="TreeGrafter"/>
</dbReference>
<dbReference type="GO" id="GO:0030976">
    <property type="term" value="F:thiamine pyrophosphate binding"/>
    <property type="evidence" value="ECO:0007669"/>
    <property type="project" value="InterPro"/>
</dbReference>
<dbReference type="AlphaFoldDB" id="A0A6N6JKI9"/>
<sequence length="212" mass="22601">MSALLVDAPATADTDWTANEVSSARSKWTAEVNSERPGILAVCDALKDVAPSDTMFFSDMTQFAYAAKEVYPMDFPGHWHHPYGFGTLGYALPAAIGGKVARGERPVIAIAGDYGFQYTLQELGTAVELRLSLPIVIWDNGKLGEIEDSMVAAQIAPNAVVQRNPDFCQIATAYGARCAAPRTLADFKSAILDALAAPGPTVIHVRSDLAQG</sequence>
<dbReference type="InterPro" id="IPR029061">
    <property type="entry name" value="THDP-binding"/>
</dbReference>
<dbReference type="GO" id="GO:0050660">
    <property type="term" value="F:flavin adenine dinucleotide binding"/>
    <property type="evidence" value="ECO:0007669"/>
    <property type="project" value="TreeGrafter"/>
</dbReference>
<dbReference type="GO" id="GO:0003984">
    <property type="term" value="F:acetolactate synthase activity"/>
    <property type="evidence" value="ECO:0007669"/>
    <property type="project" value="TreeGrafter"/>
</dbReference>
<accession>A0A6N6JKI9</accession>
<dbReference type="PANTHER" id="PTHR18968">
    <property type="entry name" value="THIAMINE PYROPHOSPHATE ENZYMES"/>
    <property type="match status" value="1"/>
</dbReference>
<evidence type="ECO:0000313" key="4">
    <source>
        <dbReference type="Proteomes" id="UP000436822"/>
    </source>
</evidence>
<keyword evidence="4" id="KW-1185">Reference proteome</keyword>
<dbReference type="Proteomes" id="UP000436822">
    <property type="component" value="Unassembled WGS sequence"/>
</dbReference>
<organism evidence="3 4">
    <name type="scientific">Litoreibacter roseus</name>
    <dbReference type="NCBI Taxonomy" id="2601869"/>
    <lineage>
        <taxon>Bacteria</taxon>
        <taxon>Pseudomonadati</taxon>
        <taxon>Pseudomonadota</taxon>
        <taxon>Alphaproteobacteria</taxon>
        <taxon>Rhodobacterales</taxon>
        <taxon>Roseobacteraceae</taxon>
        <taxon>Litoreibacter</taxon>
    </lineage>
</organism>
<dbReference type="Pfam" id="PF02775">
    <property type="entry name" value="TPP_enzyme_C"/>
    <property type="match status" value="1"/>
</dbReference>
<dbReference type="CDD" id="cd00568">
    <property type="entry name" value="TPP_enzymes"/>
    <property type="match status" value="1"/>
</dbReference>
<protein>
    <recommendedName>
        <fullName evidence="2">Thiamine pyrophosphate enzyme TPP-binding domain-containing protein</fullName>
    </recommendedName>
</protein>
<dbReference type="InterPro" id="IPR011766">
    <property type="entry name" value="TPP_enzyme_TPP-bd"/>
</dbReference>
<feature type="domain" description="Thiamine pyrophosphate enzyme TPP-binding" evidence="2">
    <location>
        <begin position="59"/>
        <end position="205"/>
    </location>
</feature>
<gene>
    <name evidence="3" type="ORF">KIN_30230</name>
</gene>
<name>A0A6N6JKI9_9RHOB</name>
<dbReference type="GO" id="GO:0009099">
    <property type="term" value="P:L-valine biosynthetic process"/>
    <property type="evidence" value="ECO:0007669"/>
    <property type="project" value="TreeGrafter"/>
</dbReference>